<evidence type="ECO:0000313" key="3">
    <source>
        <dbReference type="Proteomes" id="UP000295375"/>
    </source>
</evidence>
<feature type="region of interest" description="Disordered" evidence="1">
    <location>
        <begin position="92"/>
        <end position="127"/>
    </location>
</feature>
<dbReference type="RefSeq" id="WP_133588678.1">
    <property type="nucleotide sequence ID" value="NZ_CP037953.1"/>
</dbReference>
<evidence type="ECO:0000313" key="2">
    <source>
        <dbReference type="EMBL" id="TDQ49930.1"/>
    </source>
</evidence>
<dbReference type="OrthoDB" id="9816400at2"/>
<reference evidence="2 3" key="1">
    <citation type="submission" date="2019-03" db="EMBL/GenBank/DDBJ databases">
        <title>Genomic Encyclopedia of Type Strains, Phase IV (KMG-IV): sequencing the most valuable type-strain genomes for metagenomic binning, comparative biology and taxonomic classification.</title>
        <authorList>
            <person name="Goeker M."/>
        </authorList>
    </citation>
    <scope>NUCLEOTIDE SEQUENCE [LARGE SCALE GENOMIC DNA]</scope>
    <source>
        <strain evidence="2 3">DSM 103792</strain>
    </source>
</reference>
<keyword evidence="3" id="KW-1185">Reference proteome</keyword>
<accession>A0A4R6URM9</accession>
<protein>
    <submittedName>
        <fullName evidence="2">RHS repeat-associated protein</fullName>
    </submittedName>
</protein>
<dbReference type="NCBIfam" id="TIGR03696">
    <property type="entry name" value="Rhs_assc_core"/>
    <property type="match status" value="1"/>
</dbReference>
<name>A0A4R6URM9_9GAMM</name>
<organism evidence="2 3">
    <name type="scientific">Permianibacter aggregans</name>
    <dbReference type="NCBI Taxonomy" id="1510150"/>
    <lineage>
        <taxon>Bacteria</taxon>
        <taxon>Pseudomonadati</taxon>
        <taxon>Pseudomonadota</taxon>
        <taxon>Gammaproteobacteria</taxon>
        <taxon>Pseudomonadales</taxon>
        <taxon>Pseudomonadaceae</taxon>
        <taxon>Permianibacter</taxon>
    </lineage>
</organism>
<dbReference type="Gene3D" id="2.180.10.10">
    <property type="entry name" value="RHS repeat-associated core"/>
    <property type="match status" value="1"/>
</dbReference>
<dbReference type="Proteomes" id="UP000295375">
    <property type="component" value="Unassembled WGS sequence"/>
</dbReference>
<evidence type="ECO:0000256" key="1">
    <source>
        <dbReference type="SAM" id="MobiDB-lite"/>
    </source>
</evidence>
<dbReference type="EMBL" id="SNYM01000003">
    <property type="protein sequence ID" value="TDQ49930.1"/>
    <property type="molecule type" value="Genomic_DNA"/>
</dbReference>
<dbReference type="AlphaFoldDB" id="A0A4R6URM9"/>
<proteinExistence type="predicted"/>
<dbReference type="InterPro" id="IPR022385">
    <property type="entry name" value="Rhs_assc_core"/>
</dbReference>
<gene>
    <name evidence="2" type="ORF">EV696_103305</name>
</gene>
<comment type="caution">
    <text evidence="2">The sequence shown here is derived from an EMBL/GenBank/DDBJ whole genome shotgun (WGS) entry which is preliminary data.</text>
</comment>
<sequence>MTAYALPAKTTTVRAHPRARRSSRGRALSGCWLWEKSPRGRNCTSGRIEYNYFRNYDSITGRYIESDPIGLEAGVNTYVYVEADPLNAFDDFGLNTARPPSVRPRSNRGGTRGNRGDRTNPHVPALEPAYPTYPIRYSTEVPGQCGMCMDIFFVARPSGLSRSNHRNSANRQFWNYIQSGQAPSNIGGHTLGQIAGQMSTGRGLRNPQGFEWHHPINRPNELWLIRQCDHRDPLLQPLLHPLPGRSGGFSQNF</sequence>